<name>A0A8G7Q6J8_STAEP</name>
<evidence type="ECO:0000256" key="4">
    <source>
        <dbReference type="ARBA" id="ARBA00022705"/>
    </source>
</evidence>
<evidence type="ECO:0000256" key="1">
    <source>
        <dbReference type="ARBA" id="ARBA00006930"/>
    </source>
</evidence>
<dbReference type="GO" id="GO:0004519">
    <property type="term" value="F:endonuclease activity"/>
    <property type="evidence" value="ECO:0007669"/>
    <property type="project" value="UniProtKB-KW"/>
</dbReference>
<protein>
    <recommendedName>
        <fullName evidence="3">Nuclease SbcCD subunit C</fullName>
    </recommendedName>
</protein>
<organism evidence="15 16">
    <name type="scientific">Staphylococcus epidermidis</name>
    <dbReference type="NCBI Taxonomy" id="1282"/>
    <lineage>
        <taxon>Bacteria</taxon>
        <taxon>Bacillati</taxon>
        <taxon>Bacillota</taxon>
        <taxon>Bacilli</taxon>
        <taxon>Bacillales</taxon>
        <taxon>Staphylococcaceae</taxon>
        <taxon>Staphylococcus</taxon>
    </lineage>
</organism>
<evidence type="ECO:0000256" key="9">
    <source>
        <dbReference type="ARBA" id="ARBA00022839"/>
    </source>
</evidence>
<dbReference type="GO" id="GO:0005524">
    <property type="term" value="F:ATP binding"/>
    <property type="evidence" value="ECO:0007669"/>
    <property type="project" value="UniProtKB-KW"/>
</dbReference>
<gene>
    <name evidence="15" type="ORF">I3V53_01055</name>
</gene>
<evidence type="ECO:0000256" key="6">
    <source>
        <dbReference type="ARBA" id="ARBA00022741"/>
    </source>
</evidence>
<dbReference type="EMBL" id="JADPYN010000001">
    <property type="protein sequence ID" value="MBF9302677.1"/>
    <property type="molecule type" value="Genomic_DNA"/>
</dbReference>
<dbReference type="AlphaFoldDB" id="A0A8G7Q6J8"/>
<dbReference type="PANTHER" id="PTHR32114:SF2">
    <property type="entry name" value="ABC TRANSPORTER ABCH.3"/>
    <property type="match status" value="1"/>
</dbReference>
<sequence>MKPLHIVMENFGPFIKETIDFEQVETDQLFLISGKTGSGKTMIFDAIVYALYGMASTKTRKEGDLRSHFADGKSPMSVIYQFKVNNQTFKIHREAPFIKEGNITKTQAKLNIYELVDNQFELRESKVNQGNQFIVQLLGVNAEQFRQLFILPQGEFKKFLQSNSKDKQSILRTLFNSERFDEIRHLLVENVKQEKVQIENRYTQIENLWNDIDTFNNDELALYKELESSQTDKMIEKFPQFNDYGCKILKSFEEAKNKITKELDDLNHKYKVNVELSENTKKLKAEKIKFDDLKKEQNYIDKLKQELKMIQESKVLITYFTRLQSLKKDKDELVSLHEQSKLNETNYHNEIKGFQKQLEHLSTRENEITQFNQYLEKNQVFFNQLDKIISSYQQKPVIEEEIKRLYSEYNDLITKKEELTKEMNNKNKDFAIIEHYTEEIYKLKKIIDESERQKKDEKLFDKLQLDKSSYLSKLKEKKEQLNEIESSITNIDATLIDLNDKKDFVNEIKSAMSIGDTCPICGNEIHSLGEHIDFESIAQKNNKIKRLESKKVKIRDEIIKIETRIEELNHRENELNFEKQEKKDISELQKQLNHLNQLKDEQQSINKLVENFEKQEKEIVNKIHQFDLDLSRKNTQKEKLEIQINDFERHSQFSSVNDFETYYSHAKKQVETYEYENEKTKDKLNELNNKLKIEMNDQKHLTENLTQTSKEINNLELKMEKEMQQLGFESYDQVKSAADLSAQKDEIEREINIYNKNYQSYEIEINRLKELVKGKKLLNLEELRQSIEKTNLKLDETNSQIATISYKIDNNSNKFNKIKNIIQILDDELKVQKEIFLLSEILAGKNDYKLTLENYVLIYYLEKIIFQANQRLSFMSGNRYQLIRREAISLGLSGLEIDVFDFHSNKSRHISSLSGGETFQASLALALGLSEVVQQESGGITLDSMFIDEGFGTLDQETLETAIDTLINLKSSGRMVGIISHVSELKQRIPLILEVTSNQYESHTQFRKN</sequence>
<reference evidence="15" key="1">
    <citation type="submission" date="2020-11" db="EMBL/GenBank/DDBJ databases">
        <title>Molecular epidemiology and genomic profiles of multidrug-resistant bacteria collected from clinical sources in South Africa.</title>
        <authorList>
            <person name="Asante J."/>
            <person name="Amoako D.G."/>
        </authorList>
    </citation>
    <scope>NUCLEOTIDE SEQUENCE</scope>
    <source>
        <strain evidence="15">C68</strain>
    </source>
</reference>
<dbReference type="Proteomes" id="UP000622362">
    <property type="component" value="Unassembled WGS sequence"/>
</dbReference>
<evidence type="ECO:0000256" key="7">
    <source>
        <dbReference type="ARBA" id="ARBA00022759"/>
    </source>
</evidence>
<keyword evidence="6" id="KW-0547">Nucleotide-binding</keyword>
<dbReference type="RefSeq" id="WP_002456208.1">
    <property type="nucleotide sequence ID" value="NZ_AP019721.1"/>
</dbReference>
<dbReference type="Gene3D" id="3.40.50.300">
    <property type="entry name" value="P-loop containing nucleotide triphosphate hydrolases"/>
    <property type="match status" value="2"/>
</dbReference>
<keyword evidence="4" id="KW-0235">DNA replication</keyword>
<evidence type="ECO:0000256" key="2">
    <source>
        <dbReference type="ARBA" id="ARBA00011322"/>
    </source>
</evidence>
<dbReference type="Pfam" id="PF13476">
    <property type="entry name" value="AAA_23"/>
    <property type="match status" value="1"/>
</dbReference>
<keyword evidence="12" id="KW-0233">DNA recombination</keyword>
<dbReference type="InterPro" id="IPR038729">
    <property type="entry name" value="Rad50/SbcC_AAA"/>
</dbReference>
<proteinExistence type="inferred from homology"/>
<comment type="similarity">
    <text evidence="1">Belongs to the SMC family. SbcC subfamily.</text>
</comment>
<keyword evidence="5" id="KW-0540">Nuclease</keyword>
<keyword evidence="8" id="KW-0378">Hydrolase</keyword>
<evidence type="ECO:0000313" key="15">
    <source>
        <dbReference type="EMBL" id="MBF9302677.1"/>
    </source>
</evidence>
<dbReference type="Pfam" id="PF13558">
    <property type="entry name" value="SbcC_Walker_B"/>
    <property type="match status" value="1"/>
</dbReference>
<keyword evidence="7" id="KW-0255">Endonuclease</keyword>
<keyword evidence="11 13" id="KW-0175">Coiled coil</keyword>
<dbReference type="GeneID" id="50018844"/>
<feature type="coiled-coil region" evidence="13">
    <location>
        <begin position="537"/>
        <end position="800"/>
    </location>
</feature>
<evidence type="ECO:0000256" key="3">
    <source>
        <dbReference type="ARBA" id="ARBA00013368"/>
    </source>
</evidence>
<dbReference type="GO" id="GO:0004527">
    <property type="term" value="F:exonuclease activity"/>
    <property type="evidence" value="ECO:0007669"/>
    <property type="project" value="UniProtKB-KW"/>
</dbReference>
<comment type="subunit">
    <text evidence="2">Heterodimer of SbcC and SbcD.</text>
</comment>
<evidence type="ECO:0000256" key="10">
    <source>
        <dbReference type="ARBA" id="ARBA00022840"/>
    </source>
</evidence>
<dbReference type="SMR" id="A0A8G7Q6J8"/>
<evidence type="ECO:0000256" key="8">
    <source>
        <dbReference type="ARBA" id="ARBA00022801"/>
    </source>
</evidence>
<dbReference type="SUPFAM" id="SSF52540">
    <property type="entry name" value="P-loop containing nucleoside triphosphate hydrolases"/>
    <property type="match status" value="1"/>
</dbReference>
<dbReference type="GO" id="GO:0006310">
    <property type="term" value="P:DNA recombination"/>
    <property type="evidence" value="ECO:0007669"/>
    <property type="project" value="UniProtKB-KW"/>
</dbReference>
<accession>A0A8G7Q6J8</accession>
<dbReference type="InterPro" id="IPR053380">
    <property type="entry name" value="SbcCD_Nuclease_C"/>
</dbReference>
<keyword evidence="10" id="KW-0067">ATP-binding</keyword>
<feature type="coiled-coil region" evidence="13">
    <location>
        <begin position="249"/>
        <end position="313"/>
    </location>
</feature>
<dbReference type="GO" id="GO:0016887">
    <property type="term" value="F:ATP hydrolysis activity"/>
    <property type="evidence" value="ECO:0007669"/>
    <property type="project" value="InterPro"/>
</dbReference>
<dbReference type="NCBIfam" id="NF041751">
    <property type="entry name" value="sbcc_Staph"/>
    <property type="match status" value="1"/>
</dbReference>
<dbReference type="InterPro" id="IPR027417">
    <property type="entry name" value="P-loop_NTPase"/>
</dbReference>
<keyword evidence="9" id="KW-0269">Exonuclease</keyword>
<evidence type="ECO:0000256" key="12">
    <source>
        <dbReference type="ARBA" id="ARBA00023172"/>
    </source>
</evidence>
<evidence type="ECO:0000256" key="11">
    <source>
        <dbReference type="ARBA" id="ARBA00023054"/>
    </source>
</evidence>
<feature type="domain" description="Rad50/SbcC-type AAA" evidence="14">
    <location>
        <begin position="6"/>
        <end position="212"/>
    </location>
</feature>
<evidence type="ECO:0000313" key="16">
    <source>
        <dbReference type="Proteomes" id="UP000622362"/>
    </source>
</evidence>
<feature type="coiled-coil region" evidence="13">
    <location>
        <begin position="402"/>
        <end position="494"/>
    </location>
</feature>
<dbReference type="GO" id="GO:0006260">
    <property type="term" value="P:DNA replication"/>
    <property type="evidence" value="ECO:0007669"/>
    <property type="project" value="UniProtKB-KW"/>
</dbReference>
<dbReference type="SUPFAM" id="SSF75712">
    <property type="entry name" value="Rad50 coiled-coil Zn hook"/>
    <property type="match status" value="1"/>
</dbReference>
<dbReference type="GO" id="GO:0006302">
    <property type="term" value="P:double-strand break repair"/>
    <property type="evidence" value="ECO:0007669"/>
    <property type="project" value="InterPro"/>
</dbReference>
<evidence type="ECO:0000256" key="5">
    <source>
        <dbReference type="ARBA" id="ARBA00022722"/>
    </source>
</evidence>
<comment type="caution">
    <text evidence="15">The sequence shown here is derived from an EMBL/GenBank/DDBJ whole genome shotgun (WGS) entry which is preliminary data.</text>
</comment>
<dbReference type="PANTHER" id="PTHR32114">
    <property type="entry name" value="ABC TRANSPORTER ABCH.3"/>
    <property type="match status" value="1"/>
</dbReference>
<evidence type="ECO:0000259" key="14">
    <source>
        <dbReference type="Pfam" id="PF13476"/>
    </source>
</evidence>
<evidence type="ECO:0000256" key="13">
    <source>
        <dbReference type="SAM" id="Coils"/>
    </source>
</evidence>